<organism evidence="13">
    <name type="scientific">freshwater sediment metagenome</name>
    <dbReference type="NCBI Taxonomy" id="556182"/>
    <lineage>
        <taxon>unclassified sequences</taxon>
        <taxon>metagenomes</taxon>
        <taxon>ecological metagenomes</taxon>
    </lineage>
</organism>
<dbReference type="InterPro" id="IPR045851">
    <property type="entry name" value="AMP-bd_C_sf"/>
</dbReference>
<sequence length="552" mass="59399">MDRLTLILDNLSSLGKRKLAALGLTFALVVGLVSAVGYYLSRPNFEVLYAGLDREDVSRIGAALKSSGVTFDVNPEGNAVSVPYGQTSQARMLLAERGLPQSANAGYELFDKVGALGLTSFMQEVTRVRALEGELARTIQLIRGVKAARVHIVMPDEGSFRRARQPPSASVIIRTEGPDDSSAAQAIRHLVASSLPGMTVDQVTVLNTDGMILSSSDGEANDAVPVKTLSLEKSISKDIQDNIRRTLMPYLKLANFQVSVRTRVNTDRKQINETIYDPESRVERSVRTVKESSQSQNNSGAGQSTSVDRNIPQGGANSSADAKQSNDETKKSEELTNFELSSKTVTTVSGGYNIEHLSVAVLINRAAFAEPNKEAPKPEVIEKQLKEIEQLVSSAAGLKKDRGDALKVTAVDFTFNEHEMGPVENQSFMTTLGNHLGSFINALTAIGITVVIVAFGLAPARRALLAEQPVIAQGGESSPAMMEAEPAPLAIEPAFDPTPMLGMQEDGGFAMPGGFFDGVVETARDGARRKLERLIDQDDAHAAAIMKQWMRS</sequence>
<feature type="domain" description="Flagellar M-ring N-terminal" evidence="11">
    <location>
        <begin position="41"/>
        <end position="214"/>
    </location>
</feature>
<keyword evidence="7 10" id="KW-0472">Membrane</keyword>
<evidence type="ECO:0000256" key="2">
    <source>
        <dbReference type="ARBA" id="ARBA00004651"/>
    </source>
</evidence>
<keyword evidence="8" id="KW-0975">Bacterial flagellum</keyword>
<feature type="transmembrane region" description="Helical" evidence="10">
    <location>
        <begin position="436"/>
        <end position="458"/>
    </location>
</feature>
<dbReference type="Pfam" id="PF08345">
    <property type="entry name" value="YscJ_FliF_C"/>
    <property type="match status" value="1"/>
</dbReference>
<feature type="compositionally biased region" description="Low complexity" evidence="9">
    <location>
        <begin position="292"/>
        <end position="306"/>
    </location>
</feature>
<dbReference type="Pfam" id="PF01514">
    <property type="entry name" value="YscJ_FliF"/>
    <property type="match status" value="1"/>
</dbReference>
<dbReference type="PANTHER" id="PTHR30046:SF0">
    <property type="entry name" value="FLAGELLAR M-RING PROTEIN"/>
    <property type="match status" value="1"/>
</dbReference>
<gene>
    <name evidence="13" type="primary">fliF</name>
    <name evidence="13" type="ORF">AMST5_03044</name>
</gene>
<reference evidence="13" key="1">
    <citation type="submission" date="2023-07" db="EMBL/GenBank/DDBJ databases">
        <authorList>
            <person name="Pelsma A.J. K."/>
        </authorList>
    </citation>
    <scope>NUCLEOTIDE SEQUENCE</scope>
</reference>
<evidence type="ECO:0000256" key="4">
    <source>
        <dbReference type="ARBA" id="ARBA00022475"/>
    </source>
</evidence>
<comment type="similarity">
    <text evidence="3">Belongs to the FliF family.</text>
</comment>
<dbReference type="GO" id="GO:0071973">
    <property type="term" value="P:bacterial-type flagellum-dependent cell motility"/>
    <property type="evidence" value="ECO:0007669"/>
    <property type="project" value="InterPro"/>
</dbReference>
<dbReference type="InterPro" id="IPR006182">
    <property type="entry name" value="FliF_N_dom"/>
</dbReference>
<proteinExistence type="inferred from homology"/>
<dbReference type="EMBL" id="OY288114">
    <property type="protein sequence ID" value="CAJ0879270.1"/>
    <property type="molecule type" value="Genomic_DNA"/>
</dbReference>
<evidence type="ECO:0000256" key="10">
    <source>
        <dbReference type="SAM" id="Phobius"/>
    </source>
</evidence>
<dbReference type="GO" id="GO:0009431">
    <property type="term" value="C:bacterial-type flagellum basal body, MS ring"/>
    <property type="evidence" value="ECO:0007669"/>
    <property type="project" value="InterPro"/>
</dbReference>
<dbReference type="InterPro" id="IPR043427">
    <property type="entry name" value="YscJ/FliF"/>
</dbReference>
<keyword evidence="13" id="KW-0966">Cell projection</keyword>
<evidence type="ECO:0000313" key="13">
    <source>
        <dbReference type="EMBL" id="CAJ0879270.1"/>
    </source>
</evidence>
<name>A0AA48M1B9_9ZZZZ</name>
<dbReference type="Gene3D" id="3.30.300.30">
    <property type="match status" value="1"/>
</dbReference>
<dbReference type="PRINTS" id="PR01009">
    <property type="entry name" value="FLGMRINGFLIF"/>
</dbReference>
<evidence type="ECO:0000256" key="3">
    <source>
        <dbReference type="ARBA" id="ARBA00007971"/>
    </source>
</evidence>
<dbReference type="InterPro" id="IPR013556">
    <property type="entry name" value="Flag_M-ring_C"/>
</dbReference>
<dbReference type="NCBIfam" id="TIGR00206">
    <property type="entry name" value="fliF"/>
    <property type="match status" value="1"/>
</dbReference>
<evidence type="ECO:0000256" key="6">
    <source>
        <dbReference type="ARBA" id="ARBA00022989"/>
    </source>
</evidence>
<keyword evidence="4" id="KW-1003">Cell membrane</keyword>
<keyword evidence="6 10" id="KW-1133">Transmembrane helix</keyword>
<dbReference type="AlphaFoldDB" id="A0AA48M1B9"/>
<evidence type="ECO:0000256" key="9">
    <source>
        <dbReference type="SAM" id="MobiDB-lite"/>
    </source>
</evidence>
<evidence type="ECO:0000256" key="1">
    <source>
        <dbReference type="ARBA" id="ARBA00004117"/>
    </source>
</evidence>
<dbReference type="InterPro" id="IPR000067">
    <property type="entry name" value="FlgMring_FliF"/>
</dbReference>
<feature type="compositionally biased region" description="Basic and acidic residues" evidence="9">
    <location>
        <begin position="324"/>
        <end position="334"/>
    </location>
</feature>
<keyword evidence="13" id="KW-0282">Flagellum</keyword>
<protein>
    <submittedName>
        <fullName evidence="13">Flagellar M-ring protein</fullName>
    </submittedName>
</protein>
<dbReference type="GO" id="GO:0003774">
    <property type="term" value="F:cytoskeletal motor activity"/>
    <property type="evidence" value="ECO:0007669"/>
    <property type="project" value="InterPro"/>
</dbReference>
<keyword evidence="5 10" id="KW-0812">Transmembrane</keyword>
<evidence type="ECO:0000256" key="8">
    <source>
        <dbReference type="ARBA" id="ARBA00023143"/>
    </source>
</evidence>
<keyword evidence="13" id="KW-0969">Cilium</keyword>
<evidence type="ECO:0000256" key="7">
    <source>
        <dbReference type="ARBA" id="ARBA00023136"/>
    </source>
</evidence>
<feature type="compositionally biased region" description="Basic and acidic residues" evidence="9">
    <location>
        <begin position="278"/>
        <end position="290"/>
    </location>
</feature>
<feature type="region of interest" description="Disordered" evidence="9">
    <location>
        <begin position="271"/>
        <end position="335"/>
    </location>
</feature>
<evidence type="ECO:0000259" key="12">
    <source>
        <dbReference type="Pfam" id="PF08345"/>
    </source>
</evidence>
<evidence type="ECO:0000259" key="11">
    <source>
        <dbReference type="Pfam" id="PF01514"/>
    </source>
</evidence>
<comment type="subcellular location">
    <subcellularLocation>
        <location evidence="1">Bacterial flagellum basal body</location>
    </subcellularLocation>
    <subcellularLocation>
        <location evidence="2">Cell membrane</location>
        <topology evidence="2">Multi-pass membrane protein</topology>
    </subcellularLocation>
</comment>
<evidence type="ECO:0000256" key="5">
    <source>
        <dbReference type="ARBA" id="ARBA00022692"/>
    </source>
</evidence>
<dbReference type="GO" id="GO:0005886">
    <property type="term" value="C:plasma membrane"/>
    <property type="evidence" value="ECO:0007669"/>
    <property type="project" value="UniProtKB-SubCell"/>
</dbReference>
<accession>A0AA48M1B9</accession>
<dbReference type="PIRSF" id="PIRSF004862">
    <property type="entry name" value="FliF"/>
    <property type="match status" value="1"/>
</dbReference>
<dbReference type="PANTHER" id="PTHR30046">
    <property type="entry name" value="FLAGELLAR M-RING PROTEIN"/>
    <property type="match status" value="1"/>
</dbReference>
<feature type="domain" description="Flagellar M-ring C-terminal" evidence="12">
    <location>
        <begin position="247"/>
        <end position="413"/>
    </location>
</feature>